<name>A0ABT4G7B8_9BACL</name>
<dbReference type="InterPro" id="IPR007634">
    <property type="entry name" value="RNA_pol_sigma_54_DNA-bd"/>
</dbReference>
<dbReference type="PANTHER" id="PTHR32248">
    <property type="entry name" value="RNA POLYMERASE SIGMA-54 FACTOR"/>
    <property type="match status" value="1"/>
</dbReference>
<dbReference type="InterPro" id="IPR038709">
    <property type="entry name" value="RpoN_core-bd_sf"/>
</dbReference>
<dbReference type="PIRSF" id="PIRSF000774">
    <property type="entry name" value="RpoN"/>
    <property type="match status" value="1"/>
</dbReference>
<evidence type="ECO:0000256" key="4">
    <source>
        <dbReference type="ARBA" id="ARBA00022695"/>
    </source>
</evidence>
<keyword evidence="4" id="KW-0548">Nucleotidyltransferase</keyword>
<evidence type="ECO:0000256" key="8">
    <source>
        <dbReference type="ARBA" id="ARBA00023163"/>
    </source>
</evidence>
<protein>
    <submittedName>
        <fullName evidence="12">RNA polymerase factor sigma-54</fullName>
    </submittedName>
</protein>
<evidence type="ECO:0000313" key="13">
    <source>
        <dbReference type="Proteomes" id="UP001527099"/>
    </source>
</evidence>
<organism evidence="12 13">
    <name type="scientific">Paenibacillus alginolyticus</name>
    <dbReference type="NCBI Taxonomy" id="59839"/>
    <lineage>
        <taxon>Bacteria</taxon>
        <taxon>Bacillati</taxon>
        <taxon>Bacillota</taxon>
        <taxon>Bacilli</taxon>
        <taxon>Bacillales</taxon>
        <taxon>Paenibacillaceae</taxon>
        <taxon>Paenibacillus</taxon>
    </lineage>
</organism>
<evidence type="ECO:0000256" key="6">
    <source>
        <dbReference type="ARBA" id="ARBA00023082"/>
    </source>
</evidence>
<feature type="domain" description="RNA polymerase sigma factor 54 DNA-binding" evidence="10">
    <location>
        <begin position="274"/>
        <end position="430"/>
    </location>
</feature>
<accession>A0ABT4G7B8</accession>
<dbReference type="EMBL" id="JAMDMX010000008">
    <property type="protein sequence ID" value="MCY9692028.1"/>
    <property type="molecule type" value="Genomic_DNA"/>
</dbReference>
<dbReference type="Gene3D" id="1.10.10.1330">
    <property type="entry name" value="RNA polymerase sigma-54 factor, core-binding domain"/>
    <property type="match status" value="1"/>
</dbReference>
<dbReference type="PROSITE" id="PS50044">
    <property type="entry name" value="SIGMA54_3"/>
    <property type="match status" value="1"/>
</dbReference>
<dbReference type="PROSITE" id="PS00717">
    <property type="entry name" value="SIGMA54_1"/>
    <property type="match status" value="1"/>
</dbReference>
<keyword evidence="8" id="KW-0804">Transcription</keyword>
<evidence type="ECO:0000259" key="10">
    <source>
        <dbReference type="Pfam" id="PF04552"/>
    </source>
</evidence>
<dbReference type="Pfam" id="PF04552">
    <property type="entry name" value="Sigma54_DBD"/>
    <property type="match status" value="1"/>
</dbReference>
<reference evidence="12 13" key="1">
    <citation type="submission" date="2022-05" db="EMBL/GenBank/DDBJ databases">
        <title>Genome Sequencing of Bee-Associated Microbes.</title>
        <authorList>
            <person name="Dunlap C."/>
        </authorList>
    </citation>
    <scope>NUCLEOTIDE SEQUENCE [LARGE SCALE GENOMIC DNA]</scope>
    <source>
        <strain evidence="12 13">NRRL B-14421</strain>
    </source>
</reference>
<dbReference type="Gene3D" id="1.10.10.60">
    <property type="entry name" value="Homeodomain-like"/>
    <property type="match status" value="1"/>
</dbReference>
<keyword evidence="9" id="KW-0175">Coiled coil</keyword>
<evidence type="ECO:0000256" key="3">
    <source>
        <dbReference type="ARBA" id="ARBA00022679"/>
    </source>
</evidence>
<keyword evidence="6" id="KW-0731">Sigma factor</keyword>
<proteinExistence type="inferred from homology"/>
<dbReference type="Pfam" id="PF04963">
    <property type="entry name" value="Sigma54_CBD"/>
    <property type="match status" value="1"/>
</dbReference>
<keyword evidence="3" id="KW-0808">Transferase</keyword>
<evidence type="ECO:0000256" key="2">
    <source>
        <dbReference type="ARBA" id="ARBA00022478"/>
    </source>
</evidence>
<evidence type="ECO:0000256" key="1">
    <source>
        <dbReference type="ARBA" id="ARBA00008798"/>
    </source>
</evidence>
<dbReference type="NCBIfam" id="TIGR02395">
    <property type="entry name" value="rpoN_sigma"/>
    <property type="match status" value="1"/>
</dbReference>
<dbReference type="InterPro" id="IPR007046">
    <property type="entry name" value="RNA_pol_sigma_54_core-bd"/>
</dbReference>
<dbReference type="RefSeq" id="WP_268613654.1">
    <property type="nucleotide sequence ID" value="NZ_JAMDMX010000008.1"/>
</dbReference>
<keyword evidence="7" id="KW-0238">DNA-binding</keyword>
<evidence type="ECO:0000259" key="11">
    <source>
        <dbReference type="Pfam" id="PF04963"/>
    </source>
</evidence>
<evidence type="ECO:0000256" key="5">
    <source>
        <dbReference type="ARBA" id="ARBA00023015"/>
    </source>
</evidence>
<dbReference type="InterPro" id="IPR000394">
    <property type="entry name" value="RNA_pol_sigma_54"/>
</dbReference>
<keyword evidence="5" id="KW-0805">Transcription regulation</keyword>
<dbReference type="PANTHER" id="PTHR32248:SF4">
    <property type="entry name" value="RNA POLYMERASE SIGMA-54 FACTOR"/>
    <property type="match status" value="1"/>
</dbReference>
<gene>
    <name evidence="12" type="primary">rpoN</name>
    <name evidence="12" type="ORF">M5X19_03680</name>
</gene>
<keyword evidence="2" id="KW-0240">DNA-directed RNA polymerase</keyword>
<evidence type="ECO:0000256" key="7">
    <source>
        <dbReference type="ARBA" id="ARBA00023125"/>
    </source>
</evidence>
<keyword evidence="13" id="KW-1185">Reference proteome</keyword>
<feature type="coiled-coil region" evidence="9">
    <location>
        <begin position="273"/>
        <end position="307"/>
    </location>
</feature>
<dbReference type="PRINTS" id="PR00045">
    <property type="entry name" value="SIGMA54FCT"/>
</dbReference>
<feature type="domain" description="RNA polymerase sigma factor 54 core-binding" evidence="11">
    <location>
        <begin position="79"/>
        <end position="260"/>
    </location>
</feature>
<dbReference type="Proteomes" id="UP001527099">
    <property type="component" value="Unassembled WGS sequence"/>
</dbReference>
<comment type="similarity">
    <text evidence="1">Belongs to the sigma-54 factor family.</text>
</comment>
<evidence type="ECO:0000313" key="12">
    <source>
        <dbReference type="EMBL" id="MCY9692028.1"/>
    </source>
</evidence>
<sequence>MYNNLTTAVTQNVQLNVTPELKQSLFILQISAEELADFLQMKAVDNPLLDIVWPSLRFGRSNLTGVDPKDRLLNNISLPEDTIESMLLSQLRLRNISKSAYATASFLAGNISETGYLEVTVGLVAETLGRSEEEVKEALAYLQALEPAGIAARDLRECLLLQIERDAKRDPWAETIVQNHLQELAGGKWKQLAEKLKLSIETIRTTLDYIRSLNPRPGMAYGEQTPNYWLPDAVILKNQGEYELFMTDAYLPKVAYNREYRTYLSGNMTSDGLQYLRNQSQDAEQLLKGLEQRKTTLRRVIENIIKEQKAFLDHGVSYLKPMKLKTIADHLSLHASTISRAVQNKCIQTPQGWYELKFFFPSGVSTTEGEDASAESIKSEIKHLVQQEDKKHPLSDQQITDLLVKKGIQLSRRTVMKYREEMKILSSRLRS</sequence>
<dbReference type="Pfam" id="PF00309">
    <property type="entry name" value="Sigma54_AID"/>
    <property type="match status" value="1"/>
</dbReference>
<evidence type="ECO:0000256" key="9">
    <source>
        <dbReference type="SAM" id="Coils"/>
    </source>
</evidence>
<comment type="caution">
    <text evidence="12">The sequence shown here is derived from an EMBL/GenBank/DDBJ whole genome shotgun (WGS) entry which is preliminary data.</text>
</comment>